<dbReference type="Proteomes" id="UP000539953">
    <property type="component" value="Unassembled WGS sequence"/>
</dbReference>
<dbReference type="PANTHER" id="PTHR43546:SF8">
    <property type="entry name" value="METALLO-BETA-LACTAMASE DOMAIN-CONTAINING PROTEIN"/>
    <property type="match status" value="1"/>
</dbReference>
<dbReference type="Gene3D" id="3.60.15.10">
    <property type="entry name" value="Ribonuclease Z/Hydroxyacylglutathione hydrolase-like"/>
    <property type="match status" value="1"/>
</dbReference>
<evidence type="ECO:0000313" key="2">
    <source>
        <dbReference type="Proteomes" id="UP000539953"/>
    </source>
</evidence>
<organism evidence="1 2">
    <name type="scientific">Catenisphaera adipataccumulans</name>
    <dbReference type="NCBI Taxonomy" id="700500"/>
    <lineage>
        <taxon>Bacteria</taxon>
        <taxon>Bacillati</taxon>
        <taxon>Bacillota</taxon>
        <taxon>Erysipelotrichia</taxon>
        <taxon>Erysipelotrichales</taxon>
        <taxon>Erysipelotrichaceae</taxon>
        <taxon>Catenisphaera</taxon>
    </lineage>
</organism>
<evidence type="ECO:0000313" key="1">
    <source>
        <dbReference type="EMBL" id="MBB5182664.1"/>
    </source>
</evidence>
<sequence>MRSKLPQKPRLLYQGQASIRIISSDGKVIYIDPYAGDGYDLPADLILMTHRHFDHCDTSMIRKRNPDCRVISWKEALAHGRHNSFDLGYVRIRSIEAGGNPLHSRRHCVGYVLEFPAGPQTIRVYVSGDTSRVPQMAQLASLHINYAFFCCDGVFNMGLKEAAECAARIGAKHNIPYHMSINEIFDRRIAEQFPAADRLILEAGEEIELEPAS</sequence>
<protein>
    <submittedName>
        <fullName evidence="1">L-ascorbate metabolism protein UlaG (Beta-lactamase superfamily)</fullName>
    </submittedName>
</protein>
<gene>
    <name evidence="1" type="ORF">HNQ47_000683</name>
</gene>
<dbReference type="EMBL" id="JACHHK010000002">
    <property type="protein sequence ID" value="MBB5182664.1"/>
    <property type="molecule type" value="Genomic_DNA"/>
</dbReference>
<dbReference type="Pfam" id="PF13483">
    <property type="entry name" value="Lactamase_B_3"/>
    <property type="match status" value="1"/>
</dbReference>
<dbReference type="InterPro" id="IPR036866">
    <property type="entry name" value="RibonucZ/Hydroxyglut_hydro"/>
</dbReference>
<proteinExistence type="predicted"/>
<accession>A0A7W8FUK5</accession>
<dbReference type="AlphaFoldDB" id="A0A7W8FUK5"/>
<dbReference type="SUPFAM" id="SSF56281">
    <property type="entry name" value="Metallo-hydrolase/oxidoreductase"/>
    <property type="match status" value="1"/>
</dbReference>
<comment type="caution">
    <text evidence="1">The sequence shown here is derived from an EMBL/GenBank/DDBJ whole genome shotgun (WGS) entry which is preliminary data.</text>
</comment>
<dbReference type="InterPro" id="IPR050114">
    <property type="entry name" value="UPF0173_UPF0282_UlaG_hydrolase"/>
</dbReference>
<name>A0A7W8FUK5_9FIRM</name>
<keyword evidence="2" id="KW-1185">Reference proteome</keyword>
<dbReference type="PANTHER" id="PTHR43546">
    <property type="entry name" value="UPF0173 METAL-DEPENDENT HYDROLASE MJ1163-RELATED"/>
    <property type="match status" value="1"/>
</dbReference>
<dbReference type="RefSeq" id="WP_183327528.1">
    <property type="nucleotide sequence ID" value="NZ_JACHHK010000002.1"/>
</dbReference>
<reference evidence="1 2" key="1">
    <citation type="submission" date="2020-08" db="EMBL/GenBank/DDBJ databases">
        <title>Genomic Encyclopedia of Type Strains, Phase IV (KMG-IV): sequencing the most valuable type-strain genomes for metagenomic binning, comparative biology and taxonomic classification.</title>
        <authorList>
            <person name="Goeker M."/>
        </authorList>
    </citation>
    <scope>NUCLEOTIDE SEQUENCE [LARGE SCALE GENOMIC DNA]</scope>
    <source>
        <strain evidence="1 2">DSM 25799</strain>
    </source>
</reference>